<name>A0A1I7Z4N7_9BILA</name>
<protein>
    <submittedName>
        <fullName evidence="3">Uncharacterized protein</fullName>
    </submittedName>
</protein>
<evidence type="ECO:0000313" key="2">
    <source>
        <dbReference type="Proteomes" id="UP000095287"/>
    </source>
</evidence>
<organism evidence="2 3">
    <name type="scientific">Steinernema glaseri</name>
    <dbReference type="NCBI Taxonomy" id="37863"/>
    <lineage>
        <taxon>Eukaryota</taxon>
        <taxon>Metazoa</taxon>
        <taxon>Ecdysozoa</taxon>
        <taxon>Nematoda</taxon>
        <taxon>Chromadorea</taxon>
        <taxon>Rhabditida</taxon>
        <taxon>Tylenchina</taxon>
        <taxon>Panagrolaimomorpha</taxon>
        <taxon>Strongyloidoidea</taxon>
        <taxon>Steinernematidae</taxon>
        <taxon>Steinernema</taxon>
    </lineage>
</organism>
<evidence type="ECO:0000313" key="3">
    <source>
        <dbReference type="WBParaSite" id="L893_g22886.t1"/>
    </source>
</evidence>
<evidence type="ECO:0000256" key="1">
    <source>
        <dbReference type="SAM" id="MobiDB-lite"/>
    </source>
</evidence>
<sequence length="80" mass="8308">MSAAQNGRGSLLAHRSIRRGATGMRPSSAILSKQGDRSGDTARPSPITSVARLGSRRSAPIDGRPLKTAQPPANPPSHRG</sequence>
<dbReference type="WBParaSite" id="L893_g22886.t1">
    <property type="protein sequence ID" value="L893_g22886.t1"/>
    <property type="gene ID" value="L893_g22886"/>
</dbReference>
<dbReference type="AlphaFoldDB" id="A0A1I7Z4N7"/>
<feature type="region of interest" description="Disordered" evidence="1">
    <location>
        <begin position="1"/>
        <end position="80"/>
    </location>
</feature>
<dbReference type="Proteomes" id="UP000095287">
    <property type="component" value="Unplaced"/>
</dbReference>
<proteinExistence type="predicted"/>
<accession>A0A1I7Z4N7</accession>
<keyword evidence="2" id="KW-1185">Reference proteome</keyword>
<reference evidence="3" key="1">
    <citation type="submission" date="2016-11" db="UniProtKB">
        <authorList>
            <consortium name="WormBaseParasite"/>
        </authorList>
    </citation>
    <scope>IDENTIFICATION</scope>
</reference>